<protein>
    <submittedName>
        <fullName evidence="1">Uncharacterized protein</fullName>
    </submittedName>
</protein>
<reference evidence="1 2" key="1">
    <citation type="submission" date="2017-09" db="EMBL/GenBank/DDBJ databases">
        <title>Depth-based differentiation of microbial function through sediment-hosted aquifers and enrichment of novel symbionts in the deep terrestrial subsurface.</title>
        <authorList>
            <person name="Probst A.J."/>
            <person name="Ladd B."/>
            <person name="Jarett J.K."/>
            <person name="Geller-Mcgrath D.E."/>
            <person name="Sieber C.M."/>
            <person name="Emerson J.B."/>
            <person name="Anantharaman K."/>
            <person name="Thomas B.C."/>
            <person name="Malmstrom R."/>
            <person name="Stieglmeier M."/>
            <person name="Klingl A."/>
            <person name="Woyke T."/>
            <person name="Ryan C.M."/>
            <person name="Banfield J.F."/>
        </authorList>
    </citation>
    <scope>NUCLEOTIDE SEQUENCE [LARGE SCALE GENOMIC DNA]</scope>
    <source>
        <strain evidence="1">CG23_combo_of_CG06-09_8_20_14_all_37_18</strain>
    </source>
</reference>
<feature type="non-terminal residue" evidence="1">
    <location>
        <position position="352"/>
    </location>
</feature>
<evidence type="ECO:0000313" key="2">
    <source>
        <dbReference type="Proteomes" id="UP000229952"/>
    </source>
</evidence>
<name>A0A2G9Z0H4_9BACT</name>
<dbReference type="AlphaFoldDB" id="A0A2G9Z0H4"/>
<dbReference type="EMBL" id="PCRQ01000051">
    <property type="protein sequence ID" value="PIP24221.1"/>
    <property type="molecule type" value="Genomic_DNA"/>
</dbReference>
<sequence>FTDISKYFDPEKKLIWFEWWSPRCTDDEKIGEPFSTVKVASVLVEKTTGRIMEKKLPKYEEIVVKPEGILVEEIEEEMLRDPYMEIPDENKTYNYVAQHHHVRKSVHTDLRFGTDDHCIGWTIDDAIEGEITSPVLTLSDAKKWDAKPIFKIDWKKGKMRKTLSKFGKPVDVKLLAETKAVAKGKDWLVFEGVQPIGKPGSSRNFPGVFNILDKGRVEWGCAKSYYREYFLSGGKLKGTIIFRLLKNIWKIKPPKQENKIFGEEKYPEIFIIGEKDGDVSAWVPVEYLEKKFAEEKIPKTGKGEFVWFMFIKSPDEPPYVLSRRAVKTGWMPQKGISSLPSLVRKKIPEKYH</sequence>
<accession>A0A2G9Z0H4</accession>
<dbReference type="Proteomes" id="UP000229952">
    <property type="component" value="Unassembled WGS sequence"/>
</dbReference>
<feature type="non-terminal residue" evidence="1">
    <location>
        <position position="1"/>
    </location>
</feature>
<proteinExistence type="predicted"/>
<comment type="caution">
    <text evidence="1">The sequence shown here is derived from an EMBL/GenBank/DDBJ whole genome shotgun (WGS) entry which is preliminary data.</text>
</comment>
<gene>
    <name evidence="1" type="ORF">COX35_01875</name>
</gene>
<evidence type="ECO:0000313" key="1">
    <source>
        <dbReference type="EMBL" id="PIP24221.1"/>
    </source>
</evidence>
<organism evidence="1 2">
    <name type="scientific">Candidatus Nealsonbacteria bacterium CG23_combo_of_CG06-09_8_20_14_all_37_18</name>
    <dbReference type="NCBI Taxonomy" id="1974720"/>
    <lineage>
        <taxon>Bacteria</taxon>
        <taxon>Candidatus Nealsoniibacteriota</taxon>
    </lineage>
</organism>